<evidence type="ECO:0000313" key="1">
    <source>
        <dbReference type="EMBL" id="MFH4980993.1"/>
    </source>
</evidence>
<proteinExistence type="predicted"/>
<dbReference type="AlphaFoldDB" id="A0ABD6ELZ8"/>
<sequence>MGTTYKFAGGRSEKARFPGTNYDGCFGSTHSEILPRQYSHSLVTSSTLPSKKLLITRSEDGTRIEHHSTLQQDEDLRAVINDLEQWLVDWEMLKLTDMKYVIHHLTVYFVSQIVSRRRFG</sequence>
<comment type="caution">
    <text evidence="1">The sequence shown here is derived from an EMBL/GenBank/DDBJ whole genome shotgun (WGS) entry which is preliminary data.</text>
</comment>
<dbReference type="Proteomes" id="UP001608902">
    <property type="component" value="Unassembled WGS sequence"/>
</dbReference>
<protein>
    <submittedName>
        <fullName evidence="1">Uncharacterized protein</fullName>
    </submittedName>
</protein>
<organism evidence="1 2">
    <name type="scientific">Gnathostoma spinigerum</name>
    <dbReference type="NCBI Taxonomy" id="75299"/>
    <lineage>
        <taxon>Eukaryota</taxon>
        <taxon>Metazoa</taxon>
        <taxon>Ecdysozoa</taxon>
        <taxon>Nematoda</taxon>
        <taxon>Chromadorea</taxon>
        <taxon>Rhabditida</taxon>
        <taxon>Spirurina</taxon>
        <taxon>Gnathostomatomorpha</taxon>
        <taxon>Gnathostomatoidea</taxon>
        <taxon>Gnathostomatidae</taxon>
        <taxon>Gnathostoma</taxon>
    </lineage>
</organism>
<evidence type="ECO:0000313" key="2">
    <source>
        <dbReference type="Proteomes" id="UP001608902"/>
    </source>
</evidence>
<dbReference type="EMBL" id="JBGFUD010006431">
    <property type="protein sequence ID" value="MFH4980993.1"/>
    <property type="molecule type" value="Genomic_DNA"/>
</dbReference>
<keyword evidence="2" id="KW-1185">Reference proteome</keyword>
<accession>A0ABD6ELZ8</accession>
<reference evidence="1 2" key="1">
    <citation type="submission" date="2024-08" db="EMBL/GenBank/DDBJ databases">
        <title>Gnathostoma spinigerum genome.</title>
        <authorList>
            <person name="Gonzalez-Bertolin B."/>
            <person name="Monzon S."/>
            <person name="Zaballos A."/>
            <person name="Jimenez P."/>
            <person name="Dekumyoy P."/>
            <person name="Varona S."/>
            <person name="Cuesta I."/>
            <person name="Sumanam S."/>
            <person name="Adisakwattana P."/>
            <person name="Gasser R.B."/>
            <person name="Hernandez-Gonzalez A."/>
            <person name="Young N.D."/>
            <person name="Perteguer M.J."/>
        </authorList>
    </citation>
    <scope>NUCLEOTIDE SEQUENCE [LARGE SCALE GENOMIC DNA]</scope>
    <source>
        <strain evidence="1">AL3</strain>
        <tissue evidence="1">Liver</tissue>
    </source>
</reference>
<name>A0ABD6ELZ8_9BILA</name>
<gene>
    <name evidence="1" type="ORF">AB6A40_007702</name>
</gene>